<dbReference type="InterPro" id="IPR016496">
    <property type="entry name" value="GTPase_HflX"/>
</dbReference>
<gene>
    <name evidence="5 9" type="primary">hflX</name>
    <name evidence="9" type="ORF">EI983_09130</name>
</gene>
<dbReference type="Gene3D" id="3.40.50.300">
    <property type="entry name" value="P-loop containing nucleotide triphosphate hydrolases"/>
    <property type="match status" value="1"/>
</dbReference>
<dbReference type="NCBIfam" id="TIGR03156">
    <property type="entry name" value="GTP_HflX"/>
    <property type="match status" value="1"/>
</dbReference>
<dbReference type="Pfam" id="PF01926">
    <property type="entry name" value="MMR_HSR1"/>
    <property type="match status" value="1"/>
</dbReference>
<evidence type="ECO:0000256" key="4">
    <source>
        <dbReference type="ARBA" id="ARBA00023134"/>
    </source>
</evidence>
<name>A0A6I6ISE3_9RHOB</name>
<sequence>MGDGPAVTRAWVLHPDISGKDRARDPGLALEEAVSLAHALPELEVLGAEVVRLPRPHPGKLFGKGKLAELGERLAAEEVELVLIDGSVSPVQQRNLEREWQVKLLDRTGLILEIFSDRAATREGVLQVEMAALSYQRTRLVRAWTHLERQRGGLGFVGGPGETQIEADRRAIDEQLVRLRRQLAKVVKTRSLHRAARAKVPFPIVALVGYTNAGKSTLFNRLTGAEVMAKDMLFATLDPTMRKIALPGGGPEIILSDTVGFISDLPTELVAAFRATLEEVLEADLICHVRDISHPETEEQAEDVAAIMASLGVLETTPRIEIWNKIDRLSEDELTTVRTRAARADGVHAISAVTGEGLEALTDAITDALAGATQEEELRLAYAEGRARAWLYEKGLVEAEAQDEDGYVLTVRWNAIQKAQFEGL</sequence>
<dbReference type="PROSITE" id="PS51705">
    <property type="entry name" value="G_HFLX"/>
    <property type="match status" value="1"/>
</dbReference>
<evidence type="ECO:0000256" key="5">
    <source>
        <dbReference type="HAMAP-Rule" id="MF_00900"/>
    </source>
</evidence>
<evidence type="ECO:0000256" key="3">
    <source>
        <dbReference type="ARBA" id="ARBA00022842"/>
    </source>
</evidence>
<evidence type="ECO:0000256" key="1">
    <source>
        <dbReference type="ARBA" id="ARBA00022723"/>
    </source>
</evidence>
<dbReference type="KEGG" id="rom:EI983_09130"/>
<dbReference type="HAMAP" id="MF_00900">
    <property type="entry name" value="GTPase_HflX"/>
    <property type="match status" value="1"/>
</dbReference>
<dbReference type="EMBL" id="CP034348">
    <property type="protein sequence ID" value="QGX98437.1"/>
    <property type="molecule type" value="Genomic_DNA"/>
</dbReference>
<evidence type="ECO:0000259" key="8">
    <source>
        <dbReference type="PROSITE" id="PS51705"/>
    </source>
</evidence>
<reference evidence="10" key="1">
    <citation type="submission" date="2018-12" db="EMBL/GenBank/DDBJ databases">
        <title>Complete genome sequence of Roseovarius sp. MME-070.</title>
        <authorList>
            <person name="Nam Y.-D."/>
            <person name="Kang J."/>
            <person name="Chung W.-H."/>
            <person name="Park Y.S."/>
        </authorList>
    </citation>
    <scope>NUCLEOTIDE SEQUENCE [LARGE SCALE GENOMIC DNA]</scope>
    <source>
        <strain evidence="10">MME-070</strain>
    </source>
</reference>
<feature type="binding site" evidence="6">
    <location>
        <begin position="257"/>
        <end position="260"/>
    </location>
    <ligand>
        <name>GTP</name>
        <dbReference type="ChEBI" id="CHEBI:37565"/>
    </ligand>
</feature>
<keyword evidence="1 7" id="KW-0479">Metal-binding</keyword>
<dbReference type="InterPro" id="IPR025121">
    <property type="entry name" value="GTPase_HflX_N"/>
</dbReference>
<protein>
    <recommendedName>
        <fullName evidence="5">GTPase HflX</fullName>
    </recommendedName>
    <alternativeName>
        <fullName evidence="5">GTP-binding protein HflX</fullName>
    </alternativeName>
</protein>
<dbReference type="Pfam" id="PF13167">
    <property type="entry name" value="GTP-bdg_N"/>
    <property type="match status" value="1"/>
</dbReference>
<dbReference type="Pfam" id="PF19275">
    <property type="entry name" value="HflX_C"/>
    <property type="match status" value="1"/>
</dbReference>
<dbReference type="InterPro" id="IPR006073">
    <property type="entry name" value="GTP-bd"/>
</dbReference>
<keyword evidence="2 5" id="KW-0547">Nucleotide-binding</keyword>
<dbReference type="GO" id="GO:0003924">
    <property type="term" value="F:GTPase activity"/>
    <property type="evidence" value="ECO:0007669"/>
    <property type="project" value="UniProtKB-UniRule"/>
</dbReference>
<comment type="subcellular location">
    <subcellularLocation>
        <location evidence="5">Cytoplasm</location>
    </subcellularLocation>
    <text evidence="5">May associate with membranes.</text>
</comment>
<feature type="binding site" evidence="6">
    <location>
        <begin position="234"/>
        <end position="238"/>
    </location>
    <ligand>
        <name>GTP</name>
        <dbReference type="ChEBI" id="CHEBI:37565"/>
    </ligand>
</feature>
<accession>A0A6I6ISE3</accession>
<dbReference type="SUPFAM" id="SSF52540">
    <property type="entry name" value="P-loop containing nucleoside triphosphate hydrolases"/>
    <property type="match status" value="1"/>
</dbReference>
<evidence type="ECO:0000313" key="9">
    <source>
        <dbReference type="EMBL" id="QGX98437.1"/>
    </source>
</evidence>
<dbReference type="Proteomes" id="UP000428330">
    <property type="component" value="Chromosome"/>
</dbReference>
<dbReference type="GO" id="GO:0005525">
    <property type="term" value="F:GTP binding"/>
    <property type="evidence" value="ECO:0007669"/>
    <property type="project" value="UniProtKB-UniRule"/>
</dbReference>
<keyword evidence="10" id="KW-1185">Reference proteome</keyword>
<comment type="cofactor">
    <cofactor evidence="7">
        <name>Mg(2+)</name>
        <dbReference type="ChEBI" id="CHEBI:18420"/>
    </cofactor>
</comment>
<dbReference type="PIRSF" id="PIRSF006809">
    <property type="entry name" value="GTP-binding_hflX_prd"/>
    <property type="match status" value="1"/>
</dbReference>
<dbReference type="PRINTS" id="PR00326">
    <property type="entry name" value="GTP1OBG"/>
</dbReference>
<feature type="domain" description="Hflx-type G" evidence="8">
    <location>
        <begin position="203"/>
        <end position="373"/>
    </location>
</feature>
<dbReference type="RefSeq" id="WP_157707068.1">
    <property type="nucleotide sequence ID" value="NZ_CP034348.1"/>
</dbReference>
<comment type="function">
    <text evidence="5">GTPase that associates with the 50S ribosomal subunit and may have a role during protein synthesis or ribosome biogenesis.</text>
</comment>
<feature type="binding site" evidence="7">
    <location>
        <position position="216"/>
    </location>
    <ligand>
        <name>Mg(2+)</name>
        <dbReference type="ChEBI" id="CHEBI:18420"/>
    </ligand>
</feature>
<keyword evidence="5" id="KW-0963">Cytoplasm</keyword>
<dbReference type="Gene3D" id="6.10.250.2860">
    <property type="match status" value="1"/>
</dbReference>
<dbReference type="InterPro" id="IPR027417">
    <property type="entry name" value="P-loop_NTPase"/>
</dbReference>
<comment type="subunit">
    <text evidence="5">Monomer. Associates with the 50S ribosomal subunit.</text>
</comment>
<organism evidence="9 10">
    <name type="scientific">Roseovarius faecimaris</name>
    <dbReference type="NCBI Taxonomy" id="2494550"/>
    <lineage>
        <taxon>Bacteria</taxon>
        <taxon>Pseudomonadati</taxon>
        <taxon>Pseudomonadota</taxon>
        <taxon>Alphaproteobacteria</taxon>
        <taxon>Rhodobacterales</taxon>
        <taxon>Roseobacteraceae</taxon>
        <taxon>Roseovarius</taxon>
    </lineage>
</organism>
<dbReference type="Pfam" id="PF16360">
    <property type="entry name" value="GTP-bdg_M"/>
    <property type="match status" value="1"/>
</dbReference>
<evidence type="ECO:0000313" key="10">
    <source>
        <dbReference type="Proteomes" id="UP000428330"/>
    </source>
</evidence>
<dbReference type="AlphaFoldDB" id="A0A6I6ISE3"/>
<dbReference type="Gene3D" id="3.40.50.11060">
    <property type="entry name" value="GTPase HflX, N-terminal domain"/>
    <property type="match status" value="1"/>
</dbReference>
<dbReference type="CDD" id="cd01878">
    <property type="entry name" value="HflX"/>
    <property type="match status" value="1"/>
</dbReference>
<dbReference type="OrthoDB" id="9812272at2"/>
<feature type="binding site" evidence="6">
    <location>
        <begin position="209"/>
        <end position="216"/>
    </location>
    <ligand>
        <name>GTP</name>
        <dbReference type="ChEBI" id="CHEBI:37565"/>
    </ligand>
</feature>
<dbReference type="GO" id="GO:0046872">
    <property type="term" value="F:metal ion binding"/>
    <property type="evidence" value="ECO:0007669"/>
    <property type="project" value="UniProtKB-KW"/>
</dbReference>
<dbReference type="InterPro" id="IPR042108">
    <property type="entry name" value="GTPase_HflX_N_sf"/>
</dbReference>
<proteinExistence type="inferred from homology"/>
<evidence type="ECO:0000256" key="7">
    <source>
        <dbReference type="PIRSR" id="PIRSR006809-2"/>
    </source>
</evidence>
<evidence type="ECO:0000256" key="6">
    <source>
        <dbReference type="PIRSR" id="PIRSR006809-1"/>
    </source>
</evidence>
<dbReference type="InterPro" id="IPR045498">
    <property type="entry name" value="HflX_C"/>
</dbReference>
<dbReference type="InterPro" id="IPR030394">
    <property type="entry name" value="G_HFLX_dom"/>
</dbReference>
<dbReference type="InterPro" id="IPR032305">
    <property type="entry name" value="GTP-bd_M"/>
</dbReference>
<dbReference type="GO" id="GO:0043022">
    <property type="term" value="F:ribosome binding"/>
    <property type="evidence" value="ECO:0007669"/>
    <property type="project" value="TreeGrafter"/>
</dbReference>
<keyword evidence="3 7" id="KW-0460">Magnesium</keyword>
<dbReference type="PANTHER" id="PTHR10229">
    <property type="entry name" value="GTP-BINDING PROTEIN HFLX"/>
    <property type="match status" value="1"/>
</dbReference>
<keyword evidence="4 5" id="KW-0342">GTP-binding</keyword>
<dbReference type="GO" id="GO:0005737">
    <property type="term" value="C:cytoplasm"/>
    <property type="evidence" value="ECO:0007669"/>
    <property type="project" value="UniProtKB-SubCell"/>
</dbReference>
<feature type="binding site" evidence="7">
    <location>
        <position position="236"/>
    </location>
    <ligand>
        <name>Mg(2+)</name>
        <dbReference type="ChEBI" id="CHEBI:18420"/>
    </ligand>
</feature>
<dbReference type="PANTHER" id="PTHR10229:SF0">
    <property type="entry name" value="GTP-BINDING PROTEIN 6-RELATED"/>
    <property type="match status" value="1"/>
</dbReference>
<comment type="similarity">
    <text evidence="5">Belongs to the TRAFAC class OBG-HflX-like GTPase superfamily. HflX GTPase family.</text>
</comment>
<feature type="binding site" evidence="6">
    <location>
        <begin position="324"/>
        <end position="327"/>
    </location>
    <ligand>
        <name>GTP</name>
        <dbReference type="ChEBI" id="CHEBI:37565"/>
    </ligand>
</feature>
<evidence type="ECO:0000256" key="2">
    <source>
        <dbReference type="ARBA" id="ARBA00022741"/>
    </source>
</evidence>